<evidence type="ECO:0000313" key="1">
    <source>
        <dbReference type="EMBL" id="AET14261.1"/>
    </source>
</evidence>
<dbReference type="EMBL" id="JN624283">
    <property type="protein sequence ID" value="AET14261.1"/>
    <property type="molecule type" value="Genomic_DNA"/>
</dbReference>
<accession>G8HS34</accession>
<name>G8HS34_DEBHN</name>
<keyword evidence="1" id="KW-0614">Plasmid</keyword>
<geneLocation type="plasmid" evidence="1">
    <name>pDH1A</name>
</geneLocation>
<dbReference type="AlphaFoldDB" id="G8HS34"/>
<protein>
    <submittedName>
        <fullName evidence="1">Uncharacterized protein</fullName>
    </submittedName>
</protein>
<proteinExistence type="predicted"/>
<reference evidence="1" key="1">
    <citation type="submission" date="2011-08" db="EMBL/GenBank/DDBJ databases">
        <title>Molecular characterization of the non-autonomous linear plasmid pDH1A of Debaryomyces hansenii.</title>
        <authorList>
            <person name="Satwika D."/>
            <person name="Klassen R."/>
            <person name="Meinhardt F."/>
        </authorList>
    </citation>
    <scope>NUCLEOTIDE SEQUENCE</scope>
    <source>
        <strain evidence="1">CBS 770</strain>
        <plasmid evidence="1">pDH1A</plasmid>
    </source>
</reference>
<dbReference type="VEuPathDB" id="FungiDB:DEHA2C15488g"/>
<sequence>MQYMLNMKKKLKIYTYDNKKLNIKNEQMEYINIKNEKQIKIDLLDTDRNLYLETYLIISDDIQIKNISYGYPFFKIIAENDLINNIDDILQDQYDFYDLKILVFSYNEEYNFDTIIVSNFFDIENYIENYPNRNYYIEYNYFYLIVNNEIRLYYNTPKRKYILVNEIKKLKYKDFLNIIENN</sequence>
<organism evidence="1">
    <name type="scientific">Debaryomyces hansenii</name>
    <name type="common">Yeast</name>
    <name type="synonym">Torulaspora hansenii</name>
    <dbReference type="NCBI Taxonomy" id="4959"/>
    <lineage>
        <taxon>Eukaryota</taxon>
        <taxon>Fungi</taxon>
        <taxon>Dikarya</taxon>
        <taxon>Ascomycota</taxon>
        <taxon>Saccharomycotina</taxon>
        <taxon>Pichiomycetes</taxon>
        <taxon>Debaryomycetaceae</taxon>
        <taxon>Debaryomyces</taxon>
    </lineage>
</organism>